<evidence type="ECO:0000313" key="6">
    <source>
        <dbReference type="EMBL" id="MFD1051751.1"/>
    </source>
</evidence>
<feature type="non-terminal residue" evidence="6">
    <location>
        <position position="201"/>
    </location>
</feature>
<evidence type="ECO:0000256" key="4">
    <source>
        <dbReference type="ARBA" id="ARBA00022737"/>
    </source>
</evidence>
<dbReference type="PROSITE" id="PS51464">
    <property type="entry name" value="SIS"/>
    <property type="match status" value="2"/>
</dbReference>
<dbReference type="InterPro" id="IPR001347">
    <property type="entry name" value="SIS_dom"/>
</dbReference>
<keyword evidence="7" id="KW-1185">Reference proteome</keyword>
<accession>A0ABW3MM96</accession>
<dbReference type="Pfam" id="PF01380">
    <property type="entry name" value="SIS"/>
    <property type="match status" value="2"/>
</dbReference>
<comment type="catalytic activity">
    <reaction evidence="1">
        <text>D-fructose 6-phosphate + L-glutamine = D-glucosamine 6-phosphate + L-glutamate</text>
        <dbReference type="Rhea" id="RHEA:13237"/>
        <dbReference type="ChEBI" id="CHEBI:29985"/>
        <dbReference type="ChEBI" id="CHEBI:58359"/>
        <dbReference type="ChEBI" id="CHEBI:58725"/>
        <dbReference type="ChEBI" id="CHEBI:61527"/>
        <dbReference type="EC" id="2.6.1.16"/>
    </reaction>
</comment>
<dbReference type="InterPro" id="IPR046348">
    <property type="entry name" value="SIS_dom_sf"/>
</dbReference>
<feature type="non-terminal residue" evidence="6">
    <location>
        <position position="1"/>
    </location>
</feature>
<feature type="domain" description="SIS" evidence="5">
    <location>
        <begin position="1"/>
        <end position="105"/>
    </location>
</feature>
<evidence type="ECO:0000256" key="2">
    <source>
        <dbReference type="ARBA" id="ARBA00012916"/>
    </source>
</evidence>
<dbReference type="PANTHER" id="PTHR10937:SF0">
    <property type="entry name" value="GLUTAMINE--FRUCTOSE-6-PHOSPHATE TRANSAMINASE (ISOMERIZING)"/>
    <property type="match status" value="1"/>
</dbReference>
<dbReference type="EMBL" id="JBHTIS010003840">
    <property type="protein sequence ID" value="MFD1051751.1"/>
    <property type="molecule type" value="Genomic_DNA"/>
</dbReference>
<evidence type="ECO:0000259" key="5">
    <source>
        <dbReference type="PROSITE" id="PS51464"/>
    </source>
</evidence>
<sequence length="201" mass="21470">IPADAEPASEFRYRNPVVDSDTLYVAISQSGETLDTLAAVQELKRKGGNVIGAVNVVGSAVARECGSGVFLHAGPEVSVASTKAFTNMVVSFAMLALWLGRIRDLSVADGSRLVSALQALPDQIDEILRTDAEVADVAGKYANARHMFFIGRVRGWPVAREGAQKLKEISYVHAEAYQAAELKHGPLALIDPEMPSVVIVP</sequence>
<feature type="domain" description="SIS" evidence="5">
    <location>
        <begin position="137"/>
        <end position="201"/>
    </location>
</feature>
<reference evidence="7" key="1">
    <citation type="journal article" date="2019" name="Int. J. Syst. Evol. Microbiol.">
        <title>The Global Catalogue of Microorganisms (GCM) 10K type strain sequencing project: providing services to taxonomists for standard genome sequencing and annotation.</title>
        <authorList>
            <consortium name="The Broad Institute Genomics Platform"/>
            <consortium name="The Broad Institute Genome Sequencing Center for Infectious Disease"/>
            <person name="Wu L."/>
            <person name="Ma J."/>
        </authorList>
    </citation>
    <scope>NUCLEOTIDE SEQUENCE [LARGE SCALE GENOMIC DNA]</scope>
    <source>
        <strain evidence="7">JCM 31486</strain>
    </source>
</reference>
<dbReference type="InterPro" id="IPR035490">
    <property type="entry name" value="GlmS/FrlB_SIS"/>
</dbReference>
<dbReference type="InterPro" id="IPR035466">
    <property type="entry name" value="GlmS/AgaS_SIS"/>
</dbReference>
<keyword evidence="4" id="KW-0677">Repeat</keyword>
<dbReference type="PANTHER" id="PTHR10937">
    <property type="entry name" value="GLUCOSAMINE--FRUCTOSE-6-PHOSPHATE AMINOTRANSFERASE, ISOMERIZING"/>
    <property type="match status" value="1"/>
</dbReference>
<evidence type="ECO:0000313" key="7">
    <source>
        <dbReference type="Proteomes" id="UP001597045"/>
    </source>
</evidence>
<gene>
    <name evidence="6" type="ORF">ACFQ1S_42435</name>
</gene>
<organism evidence="6 7">
    <name type="scientific">Kibdelosporangium lantanae</name>
    <dbReference type="NCBI Taxonomy" id="1497396"/>
    <lineage>
        <taxon>Bacteria</taxon>
        <taxon>Bacillati</taxon>
        <taxon>Actinomycetota</taxon>
        <taxon>Actinomycetes</taxon>
        <taxon>Pseudonocardiales</taxon>
        <taxon>Pseudonocardiaceae</taxon>
        <taxon>Kibdelosporangium</taxon>
    </lineage>
</organism>
<name>A0ABW3MM96_9PSEU</name>
<proteinExistence type="predicted"/>
<dbReference type="SUPFAM" id="SSF53697">
    <property type="entry name" value="SIS domain"/>
    <property type="match status" value="1"/>
</dbReference>
<dbReference type="CDD" id="cd05008">
    <property type="entry name" value="SIS_GlmS_GlmD_1"/>
    <property type="match status" value="1"/>
</dbReference>
<evidence type="ECO:0000256" key="1">
    <source>
        <dbReference type="ARBA" id="ARBA00001031"/>
    </source>
</evidence>
<dbReference type="EC" id="2.6.1.16" evidence="2"/>
<comment type="caution">
    <text evidence="6">The sequence shown here is derived from an EMBL/GenBank/DDBJ whole genome shotgun (WGS) entry which is preliminary data.</text>
</comment>
<dbReference type="Gene3D" id="3.40.50.10490">
    <property type="entry name" value="Glucose-6-phosphate isomerase like protein, domain 1"/>
    <property type="match status" value="2"/>
</dbReference>
<dbReference type="CDD" id="cd05009">
    <property type="entry name" value="SIS_GlmS_GlmD_2"/>
    <property type="match status" value="1"/>
</dbReference>
<dbReference type="Proteomes" id="UP001597045">
    <property type="component" value="Unassembled WGS sequence"/>
</dbReference>
<protein>
    <recommendedName>
        <fullName evidence="3">Glutamine--fructose-6-phosphate aminotransferase [isomerizing]</fullName>
        <ecNumber evidence="2">2.6.1.16</ecNumber>
    </recommendedName>
</protein>
<evidence type="ECO:0000256" key="3">
    <source>
        <dbReference type="ARBA" id="ARBA00016090"/>
    </source>
</evidence>